<feature type="coiled-coil region" evidence="2">
    <location>
        <begin position="272"/>
        <end position="339"/>
    </location>
</feature>
<comment type="caution">
    <text evidence="5">The sequence shown here is derived from an EMBL/GenBank/DDBJ whole genome shotgun (WGS) entry which is preliminary data.</text>
</comment>
<dbReference type="InterPro" id="IPR006577">
    <property type="entry name" value="UAS"/>
</dbReference>
<name>A0A9P8AHR7_9ASCO</name>
<accession>A0A9P8AHR7</accession>
<evidence type="ECO:0000256" key="1">
    <source>
        <dbReference type="ARBA" id="ARBA00023054"/>
    </source>
</evidence>
<dbReference type="PANTHER" id="PTHR23322:SF1">
    <property type="entry name" value="FAS-ASSOCIATED FACTOR 2"/>
    <property type="match status" value="1"/>
</dbReference>
<dbReference type="GO" id="GO:0005783">
    <property type="term" value="C:endoplasmic reticulum"/>
    <property type="evidence" value="ECO:0007669"/>
    <property type="project" value="TreeGrafter"/>
</dbReference>
<evidence type="ECO:0000259" key="4">
    <source>
        <dbReference type="SMART" id="SM00594"/>
    </source>
</evidence>
<evidence type="ECO:0000256" key="3">
    <source>
        <dbReference type="SAM" id="Phobius"/>
    </source>
</evidence>
<feature type="transmembrane region" description="Helical" evidence="3">
    <location>
        <begin position="69"/>
        <end position="97"/>
    </location>
</feature>
<dbReference type="Pfam" id="PF00789">
    <property type="entry name" value="UBX"/>
    <property type="match status" value="1"/>
</dbReference>
<dbReference type="AlphaFoldDB" id="A0A9P8AHR7"/>
<dbReference type="SUPFAM" id="SSF52833">
    <property type="entry name" value="Thioredoxin-like"/>
    <property type="match status" value="1"/>
</dbReference>
<dbReference type="SUPFAM" id="SSF54236">
    <property type="entry name" value="Ubiquitin-like"/>
    <property type="match status" value="1"/>
</dbReference>
<keyword evidence="3" id="KW-0472">Membrane</keyword>
<evidence type="ECO:0000313" key="6">
    <source>
        <dbReference type="Proteomes" id="UP000790833"/>
    </source>
</evidence>
<dbReference type="GeneID" id="66114458"/>
<feature type="domain" description="UAS" evidence="4">
    <location>
        <begin position="122"/>
        <end position="271"/>
    </location>
</feature>
<dbReference type="EMBL" id="JAHMUF010000014">
    <property type="protein sequence ID" value="KAG7192974.1"/>
    <property type="molecule type" value="Genomic_DNA"/>
</dbReference>
<gene>
    <name evidence="5" type="ORF">KQ657_001084</name>
</gene>
<reference evidence="5" key="1">
    <citation type="submission" date="2021-03" db="EMBL/GenBank/DDBJ databases">
        <authorList>
            <person name="Palmer J.M."/>
        </authorList>
    </citation>
    <scope>NUCLEOTIDE SEQUENCE</scope>
    <source>
        <strain evidence="5">ARV_011</strain>
    </source>
</reference>
<dbReference type="RefSeq" id="XP_043048523.1">
    <property type="nucleotide sequence ID" value="XM_043191891.1"/>
</dbReference>
<dbReference type="SMART" id="SM00594">
    <property type="entry name" value="UAS"/>
    <property type="match status" value="1"/>
</dbReference>
<dbReference type="InterPro" id="IPR029071">
    <property type="entry name" value="Ubiquitin-like_domsf"/>
</dbReference>
<proteinExistence type="predicted"/>
<dbReference type="OrthoDB" id="1026733at2759"/>
<evidence type="ECO:0000313" key="5">
    <source>
        <dbReference type="EMBL" id="KAG7192974.1"/>
    </source>
</evidence>
<keyword evidence="1 2" id="KW-0175">Coiled coil</keyword>
<dbReference type="InterPro" id="IPR001012">
    <property type="entry name" value="UBX_dom"/>
</dbReference>
<keyword evidence="6" id="KW-1185">Reference proteome</keyword>
<keyword evidence="3" id="KW-1133">Transmembrane helix</keyword>
<organism evidence="5 6">
    <name type="scientific">Scheffersomyces spartinae</name>
    <dbReference type="NCBI Taxonomy" id="45513"/>
    <lineage>
        <taxon>Eukaryota</taxon>
        <taxon>Fungi</taxon>
        <taxon>Dikarya</taxon>
        <taxon>Ascomycota</taxon>
        <taxon>Saccharomycotina</taxon>
        <taxon>Pichiomycetes</taxon>
        <taxon>Debaryomycetaceae</taxon>
        <taxon>Scheffersomyces</taxon>
    </lineage>
</organism>
<protein>
    <recommendedName>
        <fullName evidence="4">UAS domain-containing protein</fullName>
    </recommendedName>
</protein>
<keyword evidence="3" id="KW-0812">Transmembrane</keyword>
<dbReference type="InterPro" id="IPR050730">
    <property type="entry name" value="UBX_domain-protein"/>
</dbReference>
<sequence length="459" mass="52924">MTTNSITSWFQRLARRDHSQYLPVTNNDTVVNRLPGGFPNEDIGIEEGRSKSNQWWPKIQDSMVNGSRWINYIIIKVFIITTLIVVRSISILFNVMYFKDHYPRPRSASSPTNYDPIDKANKFVRELEDQLLPDLLNVDPSIRLPPFYQGSYSQALYMATQRGKFLFVYLSTLQNENGSSIFNKIITNGEFIKMIKNTPNVIIWGGCVTDLEAYQVANSLNVTKFPFLGLLCLTRTTTMSPQGPVKTPARISLVLKIQGNLRDQTDIESLIRNKFTKRIEKYESELSLIRNELSDKFMSQVLLKQQDLKYQQSLAQDRLKKKEKEFQKLKKKYLRYKADTFLKLKNNTCASNGDTARVAIKMSDGSRQTVFFPSHFKVEDVFLYVELLSHGLLDEDTHNSIDLVMSDEEAQQIFKDFKMRYEFKLKSSVPPFADLSHQMSDVISSVNSIYPSGLLLMEE</sequence>
<evidence type="ECO:0000256" key="2">
    <source>
        <dbReference type="SAM" id="Coils"/>
    </source>
</evidence>
<dbReference type="Proteomes" id="UP000790833">
    <property type="component" value="Unassembled WGS sequence"/>
</dbReference>
<dbReference type="GO" id="GO:0036503">
    <property type="term" value="P:ERAD pathway"/>
    <property type="evidence" value="ECO:0007669"/>
    <property type="project" value="TreeGrafter"/>
</dbReference>
<dbReference type="InterPro" id="IPR036249">
    <property type="entry name" value="Thioredoxin-like_sf"/>
</dbReference>
<dbReference type="Gene3D" id="3.40.30.10">
    <property type="entry name" value="Glutaredoxin"/>
    <property type="match status" value="1"/>
</dbReference>
<dbReference type="GO" id="GO:0043130">
    <property type="term" value="F:ubiquitin binding"/>
    <property type="evidence" value="ECO:0007669"/>
    <property type="project" value="TreeGrafter"/>
</dbReference>
<dbReference type="PANTHER" id="PTHR23322">
    <property type="entry name" value="FAS-ASSOCIATED PROTEIN"/>
    <property type="match status" value="1"/>
</dbReference>